<accession>A0A1G7GVB8</accession>
<dbReference type="RefSeq" id="WP_091227232.1">
    <property type="nucleotide sequence ID" value="NZ_FNBG01000003.1"/>
</dbReference>
<gene>
    <name evidence="2" type="ORF">SAMN04488542_103215</name>
</gene>
<dbReference type="Proteomes" id="UP000198972">
    <property type="component" value="Unassembled WGS sequence"/>
</dbReference>
<proteinExistence type="predicted"/>
<dbReference type="AlphaFoldDB" id="A0A1G7GVB8"/>
<evidence type="ECO:0000313" key="3">
    <source>
        <dbReference type="Proteomes" id="UP000198972"/>
    </source>
</evidence>
<evidence type="ECO:0008006" key="4">
    <source>
        <dbReference type="Google" id="ProtNLM"/>
    </source>
</evidence>
<reference evidence="2 3" key="1">
    <citation type="submission" date="2016-10" db="EMBL/GenBank/DDBJ databases">
        <authorList>
            <person name="de Groot N.N."/>
        </authorList>
    </citation>
    <scope>NUCLEOTIDE SEQUENCE [LARGE SCALE GENOMIC DNA]</scope>
    <source>
        <strain evidence="2 3">DSM 28129</strain>
    </source>
</reference>
<evidence type="ECO:0000313" key="2">
    <source>
        <dbReference type="EMBL" id="SDE92097.1"/>
    </source>
</evidence>
<protein>
    <recommendedName>
        <fullName evidence="4">PD-(D/E)XK endonuclease-like domain-containing protein</fullName>
    </recommendedName>
</protein>
<evidence type="ECO:0000256" key="1">
    <source>
        <dbReference type="SAM" id="MobiDB-lite"/>
    </source>
</evidence>
<dbReference type="Gene3D" id="3.40.50.300">
    <property type="entry name" value="P-loop containing nucleotide triphosphate hydrolases"/>
    <property type="match status" value="1"/>
</dbReference>
<dbReference type="InterPro" id="IPR027417">
    <property type="entry name" value="P-loop_NTPase"/>
</dbReference>
<dbReference type="EMBL" id="FNBG01000003">
    <property type="protein sequence ID" value="SDE92097.1"/>
    <property type="molecule type" value="Genomic_DNA"/>
</dbReference>
<dbReference type="OrthoDB" id="2943995at2"/>
<organism evidence="2 3">
    <name type="scientific">Fontibacillus panacisegetis</name>
    <dbReference type="NCBI Taxonomy" id="670482"/>
    <lineage>
        <taxon>Bacteria</taxon>
        <taxon>Bacillati</taxon>
        <taxon>Bacillota</taxon>
        <taxon>Bacilli</taxon>
        <taxon>Bacillales</taxon>
        <taxon>Paenibacillaceae</taxon>
        <taxon>Fontibacillus</taxon>
    </lineage>
</organism>
<keyword evidence="3" id="KW-1185">Reference proteome</keyword>
<feature type="compositionally biased region" description="Acidic residues" evidence="1">
    <location>
        <begin position="533"/>
        <end position="544"/>
    </location>
</feature>
<sequence length="956" mass="111202">MPYLCTYENSRPSDALIKQEMIMGKSYLYVTATKALARERKELIPRTQIWEDKKCALFNDFLKGVLKEKGVKFATRGEEKTFLKRALKEVAADDILLHDLFHKDTNSFLRVFYDLATQGIDLRYTSLPQEKLDCLVNPELGRYLIAIHNSFHNEMKAKNRELFETAARKFLLNGFAPESVVIMEGFTFFTELQKLFVQTCLNKKIQLYFVVPLNPNQPKGFEIISNTYSSVPNITNKVLETDPNSKKEDLNFLQSNLFSDNTVNYAGDTSNIIIKKYPNRDREMLACIDQLQVWFADKTYKPDDVVIVMRRSKEFIDRFRDHLAMNPLLFYSDSSSEPIPVTLSIQPRLLLLTPVGRFVLTLYRIWENGNLKLTMDELETILASGWLGPRLQDSASLFRSVKHQYFSDCETQEQWNSVLERLILKHKTQYKRLPLHLLELDHHTLARWKEVVSLLESACVRLFVRGQKTIASHIELLQAEMKKLLPKRLRREEQEVLEQIQQVFEELGSYYSIDITSSEFGEAIHALTRGTTEQEEEDEDNNNDNDDHGKEDHRLSIVTPETLDGINKPAVLYVAVDSQHSPVLYSESWPFYEDNRENHMMKERYMFLTVIRSASEKLWLSYSSKDGERAFQKSVYLGEIERLMNKPTEVSSIFDQLDISLAKVPPVFPPPPPARRKRYELNELAHYGLCPLRYRLELLHPEAMVYRTEWQLNIVAKGIWLDKIYTNLAQYTGEWPNPRVLRSEDEKIDGLFRFLLEAKKCVKDQVTELFPTFDSKTWVAVERQVEDQLQFHASKRGLYPVRIIDGENEEFDVTLPSDDNKIISFNVPNYLNSGILTIPLLDYELSHEWLLSATKKQDETRAQSIMMKDIDGVEVFETLFDAVSWWRLTIQSHVIEKFQYKDTDYTRKTLSHKDSSEEQLANWIVSIEENKFPKHAGKHCTTCPVRMECLGIGGGE</sequence>
<name>A0A1G7GVB8_9BACL</name>
<dbReference type="SUPFAM" id="SSF52540">
    <property type="entry name" value="P-loop containing nucleoside triphosphate hydrolases"/>
    <property type="match status" value="1"/>
</dbReference>
<feature type="region of interest" description="Disordered" evidence="1">
    <location>
        <begin position="529"/>
        <end position="552"/>
    </location>
</feature>
<dbReference type="STRING" id="670482.SAMN04488542_103215"/>